<keyword evidence="3" id="KW-1185">Reference proteome</keyword>
<accession>A0A2K3V0L2</accession>
<keyword evidence="1" id="KW-0472">Membrane</keyword>
<evidence type="ECO:0000313" key="2">
    <source>
        <dbReference type="EMBL" id="PNY82328.1"/>
    </source>
</evidence>
<evidence type="ECO:0000256" key="1">
    <source>
        <dbReference type="SAM" id="Phobius"/>
    </source>
</evidence>
<comment type="caution">
    <text evidence="2">The sequence shown here is derived from an EMBL/GenBank/DDBJ whole genome shotgun (WGS) entry which is preliminary data.</text>
</comment>
<dbReference type="EMBL" id="PPPD01000001">
    <property type="protein sequence ID" value="PNY82328.1"/>
    <property type="molecule type" value="Genomic_DNA"/>
</dbReference>
<dbReference type="Proteomes" id="UP000236379">
    <property type="component" value="Unassembled WGS sequence"/>
</dbReference>
<proteinExistence type="predicted"/>
<feature type="transmembrane region" description="Helical" evidence="1">
    <location>
        <begin position="115"/>
        <end position="134"/>
    </location>
</feature>
<gene>
    <name evidence="2" type="ORF">CVO96_14025</name>
</gene>
<protein>
    <submittedName>
        <fullName evidence="2">Uncharacterized protein</fullName>
    </submittedName>
</protein>
<feature type="transmembrane region" description="Helical" evidence="1">
    <location>
        <begin position="80"/>
        <end position="103"/>
    </location>
</feature>
<sequence>MTPETPPEEGFRGPPPSLSTPLLFMVLFSVFTAYGFGTVLMIPEQTPLRRMLAGITALPMVYTWWNWFRHRGHEQRVLRTLALAFVAHASLRTLSVLTLTFAAGETPATSRIVVALLYLVVWVGAVLVCWRYPLPDPAQSPR</sequence>
<dbReference type="RefSeq" id="WP_103312762.1">
    <property type="nucleotide sequence ID" value="NZ_PPPD01000001.1"/>
</dbReference>
<feature type="transmembrane region" description="Helical" evidence="1">
    <location>
        <begin position="22"/>
        <end position="42"/>
    </location>
</feature>
<dbReference type="AlphaFoldDB" id="A0A2K3V0L2"/>
<reference evidence="2 3" key="1">
    <citation type="submission" date="2018-01" db="EMBL/GenBank/DDBJ databases">
        <title>Deinococcus koreensis sp. nov., a radiation-resistant bacterium isolated from river water.</title>
        <authorList>
            <person name="Choi A."/>
        </authorList>
    </citation>
    <scope>NUCLEOTIDE SEQUENCE [LARGE SCALE GENOMIC DNA]</scope>
    <source>
        <strain evidence="2 3">SJW1-2</strain>
    </source>
</reference>
<name>A0A2K3V0L2_9DEIO</name>
<evidence type="ECO:0000313" key="3">
    <source>
        <dbReference type="Proteomes" id="UP000236379"/>
    </source>
</evidence>
<keyword evidence="1" id="KW-0812">Transmembrane</keyword>
<keyword evidence="1" id="KW-1133">Transmembrane helix</keyword>
<organism evidence="2 3">
    <name type="scientific">Deinococcus koreensis</name>
    <dbReference type="NCBI Taxonomy" id="2054903"/>
    <lineage>
        <taxon>Bacteria</taxon>
        <taxon>Thermotogati</taxon>
        <taxon>Deinococcota</taxon>
        <taxon>Deinococci</taxon>
        <taxon>Deinococcales</taxon>
        <taxon>Deinococcaceae</taxon>
        <taxon>Deinococcus</taxon>
    </lineage>
</organism>